<comment type="caution">
    <text evidence="5">The sequence shown here is derived from an EMBL/GenBank/DDBJ whole genome shotgun (WGS) entry which is preliminary data.</text>
</comment>
<keyword evidence="1" id="KW-0378">Hydrolase</keyword>
<dbReference type="Pfam" id="PF07727">
    <property type="entry name" value="RVT_2"/>
    <property type="match status" value="1"/>
</dbReference>
<dbReference type="PROSITE" id="PS50158">
    <property type="entry name" value="ZF_CCHC"/>
    <property type="match status" value="1"/>
</dbReference>
<evidence type="ECO:0000256" key="3">
    <source>
        <dbReference type="SAM" id="MobiDB-lite"/>
    </source>
</evidence>
<keyword evidence="2" id="KW-0479">Metal-binding</keyword>
<keyword evidence="2" id="KW-0863">Zinc-finger</keyword>
<dbReference type="InterPro" id="IPR001878">
    <property type="entry name" value="Znf_CCHC"/>
</dbReference>
<dbReference type="GO" id="GO:0003676">
    <property type="term" value="F:nucleic acid binding"/>
    <property type="evidence" value="ECO:0007669"/>
    <property type="project" value="InterPro"/>
</dbReference>
<dbReference type="AlphaFoldDB" id="A0A1R3GVV8"/>
<dbReference type="SUPFAM" id="SSF56672">
    <property type="entry name" value="DNA/RNA polymerases"/>
    <property type="match status" value="1"/>
</dbReference>
<dbReference type="SUPFAM" id="SSF57756">
    <property type="entry name" value="Retrovirus zinc finger-like domains"/>
    <property type="match status" value="1"/>
</dbReference>
<dbReference type="InterPro" id="IPR036875">
    <property type="entry name" value="Znf_CCHC_sf"/>
</dbReference>
<organism evidence="5 6">
    <name type="scientific">Corchorus capsularis</name>
    <name type="common">Jute</name>
    <dbReference type="NCBI Taxonomy" id="210143"/>
    <lineage>
        <taxon>Eukaryota</taxon>
        <taxon>Viridiplantae</taxon>
        <taxon>Streptophyta</taxon>
        <taxon>Embryophyta</taxon>
        <taxon>Tracheophyta</taxon>
        <taxon>Spermatophyta</taxon>
        <taxon>Magnoliopsida</taxon>
        <taxon>eudicotyledons</taxon>
        <taxon>Gunneridae</taxon>
        <taxon>Pentapetalae</taxon>
        <taxon>rosids</taxon>
        <taxon>malvids</taxon>
        <taxon>Malvales</taxon>
        <taxon>Malvaceae</taxon>
        <taxon>Grewioideae</taxon>
        <taxon>Apeibeae</taxon>
        <taxon>Corchorus</taxon>
    </lineage>
</organism>
<evidence type="ECO:0000256" key="2">
    <source>
        <dbReference type="PROSITE-ProRule" id="PRU00047"/>
    </source>
</evidence>
<keyword evidence="2" id="KW-0862">Zinc</keyword>
<name>A0A1R3GVV8_COCAP</name>
<protein>
    <submittedName>
        <fullName evidence="5">Zinc finger, CCHC-type</fullName>
    </submittedName>
</protein>
<dbReference type="InterPro" id="IPR013103">
    <property type="entry name" value="RVT_2"/>
</dbReference>
<dbReference type="Pfam" id="PF00098">
    <property type="entry name" value="zf-CCHC"/>
    <property type="match status" value="1"/>
</dbReference>
<dbReference type="InterPro" id="IPR057670">
    <property type="entry name" value="SH3_retrovirus"/>
</dbReference>
<evidence type="ECO:0000256" key="1">
    <source>
        <dbReference type="ARBA" id="ARBA00022750"/>
    </source>
</evidence>
<dbReference type="OrthoDB" id="1002447at2759"/>
<dbReference type="Gramene" id="OMO62209">
    <property type="protein sequence ID" value="OMO62209"/>
    <property type="gene ID" value="CCACVL1_22962"/>
</dbReference>
<keyword evidence="6" id="KW-1185">Reference proteome</keyword>
<evidence type="ECO:0000259" key="4">
    <source>
        <dbReference type="PROSITE" id="PS50158"/>
    </source>
</evidence>
<dbReference type="EMBL" id="AWWV01013293">
    <property type="protein sequence ID" value="OMO62209.1"/>
    <property type="molecule type" value="Genomic_DNA"/>
</dbReference>
<dbReference type="PANTHER" id="PTHR47592">
    <property type="entry name" value="PBF68 PROTEIN"/>
    <property type="match status" value="1"/>
</dbReference>
<dbReference type="Pfam" id="PF22936">
    <property type="entry name" value="Pol_BBD"/>
    <property type="match status" value="1"/>
</dbReference>
<feature type="region of interest" description="Disordered" evidence="3">
    <location>
        <begin position="337"/>
        <end position="368"/>
    </location>
</feature>
<dbReference type="OMA" id="TIMETRN"/>
<feature type="domain" description="CCHC-type" evidence="4">
    <location>
        <begin position="86"/>
        <end position="100"/>
    </location>
</feature>
<dbReference type="InterPro" id="IPR043502">
    <property type="entry name" value="DNA/RNA_pol_sf"/>
</dbReference>
<dbReference type="STRING" id="210143.A0A1R3GVV8"/>
<dbReference type="GO" id="GO:0008270">
    <property type="term" value="F:zinc ion binding"/>
    <property type="evidence" value="ECO:0007669"/>
    <property type="project" value="UniProtKB-KW"/>
</dbReference>
<dbReference type="Pfam" id="PF25597">
    <property type="entry name" value="SH3_retrovirus"/>
    <property type="match status" value="1"/>
</dbReference>
<gene>
    <name evidence="5" type="ORF">CCACVL1_22962</name>
</gene>
<evidence type="ECO:0000313" key="5">
    <source>
        <dbReference type="EMBL" id="OMO62209.1"/>
    </source>
</evidence>
<evidence type="ECO:0000313" key="6">
    <source>
        <dbReference type="Proteomes" id="UP000188268"/>
    </source>
</evidence>
<dbReference type="Proteomes" id="UP000188268">
    <property type="component" value="Unassembled WGS sequence"/>
</dbReference>
<dbReference type="GO" id="GO:0004190">
    <property type="term" value="F:aspartic-type endopeptidase activity"/>
    <property type="evidence" value="ECO:0007669"/>
    <property type="project" value="UniProtKB-KW"/>
</dbReference>
<proteinExistence type="predicted"/>
<dbReference type="Gene3D" id="4.10.60.10">
    <property type="entry name" value="Zinc finger, CCHC-type"/>
    <property type="match status" value="1"/>
</dbReference>
<keyword evidence="1" id="KW-0645">Protease</keyword>
<accession>A0A1R3GVV8</accession>
<dbReference type="CDD" id="cd09272">
    <property type="entry name" value="RNase_HI_RT_Ty1"/>
    <property type="match status" value="1"/>
</dbReference>
<reference evidence="5 6" key="1">
    <citation type="submission" date="2013-09" db="EMBL/GenBank/DDBJ databases">
        <title>Corchorus capsularis genome sequencing.</title>
        <authorList>
            <person name="Alam M."/>
            <person name="Haque M.S."/>
            <person name="Islam M.S."/>
            <person name="Emdad E.M."/>
            <person name="Islam M.M."/>
            <person name="Ahmed B."/>
            <person name="Halim A."/>
            <person name="Hossen Q.M.M."/>
            <person name="Hossain M.Z."/>
            <person name="Ahmed R."/>
            <person name="Khan M.M."/>
            <person name="Islam R."/>
            <person name="Rashid M.M."/>
            <person name="Khan S.A."/>
            <person name="Rahman M.S."/>
            <person name="Alam M."/>
        </authorList>
    </citation>
    <scope>NUCLEOTIDE SEQUENCE [LARGE SCALE GENOMIC DNA]</scope>
    <source>
        <strain evidence="6">cv. CVL-1</strain>
        <tissue evidence="5">Whole seedling</tissue>
    </source>
</reference>
<keyword evidence="1" id="KW-0064">Aspartyl protease</keyword>
<dbReference type="SMART" id="SM00343">
    <property type="entry name" value="ZnF_C2HC"/>
    <property type="match status" value="1"/>
</dbReference>
<feature type="compositionally biased region" description="Basic and acidic residues" evidence="3">
    <location>
        <begin position="343"/>
        <end position="368"/>
    </location>
</feature>
<dbReference type="InterPro" id="IPR054722">
    <property type="entry name" value="PolX-like_BBD"/>
</dbReference>
<sequence length="869" mass="99585">MIEKLPPGWKDFKNYLKHKRKEINLDELVVSLRIEEDNRKPERRASMSAKANIVEHKQGFKGKGKLVNPKLGTKGGIIKKKFQGTCYNCGKMGHKSTDCRLPKRKEANMVAGDVFEDDIDLVAVVSEVNMVGSNPKEWWIDTGATRHVCTDKNMFTTFTPIEGEKLYMGNSTSSAIEGQGKVQLKMTSGKVVTLTDVFYVPEIRKNLVSGSLLNKHGFRLPQNMWGEAILSSNYLLNKVPRKKEDKTPYELWKGRRPSYKYLRVWWCLAKVAVPLPKKTKIGPKTVDCVFIGYAHNSSAYRFLVYNSKISDIHKNTIMETRNASFFEDVFPYKSNNEASSSKRTHESLNQEKHNDDSHDSENEIESRLSKRARVEKSFGDDYPTYLLEQEPQTYIEAVESTEGPLWKEAIQSEIDSILQNHTWELVDLPPGCKPLGSKWIFKRKLKPDGSIDKYKARLNDYCNPALRNLEIHQMDVKTTFLNGDLDEKIYMDQPEGFIAPGKEKKVCKLVKSLYGLKQVPKKWHEKFDYAMITNGFKINECDKCVYTKETENDYVILCLYVDDIRIVGSNDKMIKSTKNMLNSKFDMKDMGLADVILGIKIERTSEGIVLNQSHYVDKILERFNKDDSGVARTPLDTSLHLAKNRGEGISQVEYSRIIGSLMYLMSCTRSDIAYTVSKLSRFTSNPSADHWKAIVRILRYLRYTRDYGLHYTRYPAVLEAYSDANWISDIKDTKSTSGYVFTLAGAVVSWKSSKQTVIARSTMESEFIALDKYGEEAERLRHFLEDIPKWEKPVPLICIHCDSQSAIGRAHNDMYNGKSRHMRRRHNTIKQLLSTGVITIDYVRSNDNIADLLTKGLNRELVEKLTKGM</sequence>